<evidence type="ECO:0000259" key="1">
    <source>
        <dbReference type="PROSITE" id="PS51819"/>
    </source>
</evidence>
<dbReference type="CDD" id="cd07247">
    <property type="entry name" value="SgaA_N_like"/>
    <property type="match status" value="2"/>
</dbReference>
<dbReference type="Proteomes" id="UP000229263">
    <property type="component" value="Unassembled WGS sequence"/>
</dbReference>
<feature type="domain" description="VOC" evidence="1">
    <location>
        <begin position="145"/>
        <end position="259"/>
    </location>
</feature>
<dbReference type="EMBL" id="PGEY01000001">
    <property type="protein sequence ID" value="PJJ45015.1"/>
    <property type="molecule type" value="Genomic_DNA"/>
</dbReference>
<dbReference type="InterPro" id="IPR037523">
    <property type="entry name" value="VOC_core"/>
</dbReference>
<dbReference type="PANTHER" id="PTHR33993:SF14">
    <property type="entry name" value="GB|AAF24581.1"/>
    <property type="match status" value="1"/>
</dbReference>
<dbReference type="Gene3D" id="3.10.180.10">
    <property type="entry name" value="2,3-Dihydroxybiphenyl 1,2-Dioxygenase, domain 1"/>
    <property type="match status" value="2"/>
</dbReference>
<feature type="domain" description="VOC" evidence="1">
    <location>
        <begin position="16"/>
        <end position="131"/>
    </location>
</feature>
<dbReference type="InterPro" id="IPR029068">
    <property type="entry name" value="Glyas_Bleomycin-R_OHBP_Dase"/>
</dbReference>
<evidence type="ECO:0000313" key="2">
    <source>
        <dbReference type="EMBL" id="PJJ45015.1"/>
    </source>
</evidence>
<dbReference type="InterPro" id="IPR004360">
    <property type="entry name" value="Glyas_Fos-R_dOase_dom"/>
</dbReference>
<keyword evidence="3" id="KW-1185">Reference proteome</keyword>
<name>A0ABX4N202_9MICC</name>
<dbReference type="SUPFAM" id="SSF54593">
    <property type="entry name" value="Glyoxalase/Bleomycin resistance protein/Dihydroxybiphenyl dioxygenase"/>
    <property type="match status" value="2"/>
</dbReference>
<evidence type="ECO:0000313" key="3">
    <source>
        <dbReference type="Proteomes" id="UP000229263"/>
    </source>
</evidence>
<dbReference type="PANTHER" id="PTHR33993">
    <property type="entry name" value="GLYOXALASE-RELATED"/>
    <property type="match status" value="1"/>
</dbReference>
<proteinExistence type="predicted"/>
<accession>A0ABX4N202</accession>
<protein>
    <recommendedName>
        <fullName evidence="1">VOC domain-containing protein</fullName>
    </recommendedName>
</protein>
<sequence length="262" mass="28652">MWNGEAMPAPRDPRAEPCWVDLLTSDMEGSAQFYAQLFGWEMRRNAPGTDEGYAEVYLNGSMVTDFIANDPDSEVPDCWTTYLNVTDVHAAAYATKLHGGKVYLKPIEVPGQGTMAIIGDPAGTGVGLFQAFAPADAVPSRVPGTRVWNELHTKHFEPVARFYREALSWNLSQVSDTDEFRYHTYGQGPEAVAGIFDISSYPDSKSGWRAYFAVADTDETVALAERLGGTVIHEPHDSYFGRMAVLGDVTGAEFAVICPPKG</sequence>
<dbReference type="Pfam" id="PF18029">
    <property type="entry name" value="Glyoxalase_6"/>
    <property type="match status" value="1"/>
</dbReference>
<reference evidence="2 3" key="1">
    <citation type="submission" date="2017-11" db="EMBL/GenBank/DDBJ databases">
        <title>Sequencing the genomes of 1000 actinobacteria strains.</title>
        <authorList>
            <person name="Klenk H.-P."/>
        </authorList>
    </citation>
    <scope>NUCLEOTIDE SEQUENCE [LARGE SCALE GENOMIC DNA]</scope>
    <source>
        <strain evidence="2 3">DSM 12798</strain>
    </source>
</reference>
<organism evidence="2 3">
    <name type="scientific">Glutamicibacter mysorens</name>
    <dbReference type="NCBI Taxonomy" id="257984"/>
    <lineage>
        <taxon>Bacteria</taxon>
        <taxon>Bacillati</taxon>
        <taxon>Actinomycetota</taxon>
        <taxon>Actinomycetes</taxon>
        <taxon>Micrococcales</taxon>
        <taxon>Micrococcaceae</taxon>
        <taxon>Glutamicibacter</taxon>
    </lineage>
</organism>
<gene>
    <name evidence="2" type="ORF">ATK23_2268</name>
</gene>
<dbReference type="InterPro" id="IPR041581">
    <property type="entry name" value="Glyoxalase_6"/>
</dbReference>
<comment type="caution">
    <text evidence="2">The sequence shown here is derived from an EMBL/GenBank/DDBJ whole genome shotgun (WGS) entry which is preliminary data.</text>
</comment>
<dbReference type="InterPro" id="IPR052164">
    <property type="entry name" value="Anthracycline_SecMetBiosynth"/>
</dbReference>
<dbReference type="Pfam" id="PF00903">
    <property type="entry name" value="Glyoxalase"/>
    <property type="match status" value="1"/>
</dbReference>
<dbReference type="PROSITE" id="PS51819">
    <property type="entry name" value="VOC"/>
    <property type="match status" value="2"/>
</dbReference>